<feature type="compositionally biased region" description="Polar residues" evidence="2">
    <location>
        <begin position="623"/>
        <end position="634"/>
    </location>
</feature>
<feature type="compositionally biased region" description="Pro residues" evidence="2">
    <location>
        <begin position="648"/>
        <end position="660"/>
    </location>
</feature>
<keyword evidence="4" id="KW-1185">Reference proteome</keyword>
<protein>
    <submittedName>
        <fullName evidence="3">Uncharacterized protein</fullName>
    </submittedName>
</protein>
<feature type="region of interest" description="Disordered" evidence="2">
    <location>
        <begin position="474"/>
        <end position="493"/>
    </location>
</feature>
<dbReference type="AlphaFoldDB" id="A0A836YGU6"/>
<gene>
    <name evidence="3" type="ORF">JKF63_07279</name>
</gene>
<dbReference type="GeneID" id="94293296"/>
<comment type="caution">
    <text evidence="3">The sequence shown here is derived from an EMBL/GenBank/DDBJ whole genome shotgun (WGS) entry which is preliminary data.</text>
</comment>
<feature type="compositionally biased region" description="Polar residues" evidence="2">
    <location>
        <begin position="787"/>
        <end position="815"/>
    </location>
</feature>
<accession>A0A836YGU6</accession>
<feature type="region of interest" description="Disordered" evidence="2">
    <location>
        <begin position="968"/>
        <end position="1055"/>
    </location>
</feature>
<evidence type="ECO:0000313" key="3">
    <source>
        <dbReference type="EMBL" id="KAG5511682.1"/>
    </source>
</evidence>
<feature type="compositionally biased region" description="Polar residues" evidence="2">
    <location>
        <begin position="86"/>
        <end position="95"/>
    </location>
</feature>
<dbReference type="OrthoDB" id="267133at2759"/>
<sequence>MGNGASNPTGAVVKSTPHARASSIPPAPTSRTQKVLVNAAPRASADDFRSRSAITEASVNRRARAQNPEARSASLQQLAVRRRQGTPETHGTGRSTRYEEDALLAFTRNADPISLRVLELVQQVDAVPKENPVEKLRLLRDCYPLLESVPKDRFDQLAVTVYQKEGDIYYQQEDTDSAKSTYSRAIMLAERRVARQGTDMYMVLKRYVLAMVGLARIWYHHERDHEGFTFVDHKHPKVPAVDGGDTATDRGSSMSSLENSLISDGGSVFSLNEAILKSMAPRPPRRQTGPLFQRVKMHAPHVAKMSQFNREDEFVLHSRMTRELVASPCELLLLRCCEVVQIGHNSQSELLIPAQIELAQIYEDLELYSRALLLVRRCVGILCSVFDYDHPWVVQLMQRAARLGELLEEQTRNDMATKIQSTWKMYRAVQQLENALGHPVRRHQWVPRKYRMTPDIDFLRDYVKDMPANGFVGSGADDTAGHDDLGDGDAASGLQATEGGVAEREQQAMVPRTAPGDKTDWGRAEPHRPGALVGYAPTQNTQGGDAFMTVVRNATVVGTTQDSQTDTLVEHTEYGDVLTVRTTTVTKTITEDLVDSDDDVTDEESSEYEEPEATPLLLRTLSPDLQQQHGTMDNRSPPLMPTQRQYQPTPPPPPPPPPPAASQREEKEAHFQPRNYGSLATQRRPPVHKAKRTEAAGQPTQEEDEPPRTSRQFVMASPRPQQHELGMHPIPDQSACHAPGHPPAPPASTQQRHLLVESPPLHSHNPAAPPPERMGGSTDARKCPYSPNDTPSLVPRVSNSREAPVLEQQSWNSEGPPSHLYSASEEDELAGQGDELGEAIPRWDSKRPSSERSRSHVPGRRQNSSREQFPHLVQPHAVHHAEASEYPVFLPHYNRRGSNGSNRPGPVMQPQVPKTQSSIGSQSYQSELPVYPSTQSSGHPPVLPNAVPQARMTKKTTNYRIIKTRRVRTYAREPRSTDSTDGEITRSSSGSVHIEGDVSSADWEEDSASVGGSGSHVEGLEEMQANAAKRGHTTAKNGSTLPPTKPPVKATRCGK</sequence>
<proteinExistence type="predicted"/>
<feature type="repeat" description="TPR" evidence="1">
    <location>
        <begin position="159"/>
        <end position="192"/>
    </location>
</feature>
<evidence type="ECO:0000256" key="2">
    <source>
        <dbReference type="SAM" id="MobiDB-lite"/>
    </source>
</evidence>
<dbReference type="Proteomes" id="UP000674318">
    <property type="component" value="Unassembled WGS sequence"/>
</dbReference>
<dbReference type="EMBL" id="JAFJZO010000004">
    <property type="protein sequence ID" value="KAG5511682.1"/>
    <property type="molecule type" value="Genomic_DNA"/>
</dbReference>
<name>A0A836YGU6_9TRYP</name>
<reference evidence="3 4" key="1">
    <citation type="submission" date="2021-02" db="EMBL/GenBank/DDBJ databases">
        <title>Porcisia hertigi Genome sequencing and assembly.</title>
        <authorList>
            <person name="Almutairi H."/>
            <person name="Gatherer D."/>
        </authorList>
    </citation>
    <scope>NUCLEOTIDE SEQUENCE [LARGE SCALE GENOMIC DNA]</scope>
    <source>
        <strain evidence="3 4">C119</strain>
    </source>
</reference>
<dbReference type="PROSITE" id="PS50005">
    <property type="entry name" value="TPR"/>
    <property type="match status" value="1"/>
</dbReference>
<feature type="region of interest" description="Disordered" evidence="2">
    <location>
        <begin position="500"/>
        <end position="539"/>
    </location>
</feature>
<feature type="region of interest" description="Disordered" evidence="2">
    <location>
        <begin position="1"/>
        <end position="95"/>
    </location>
</feature>
<keyword evidence="1" id="KW-0802">TPR repeat</keyword>
<feature type="region of interest" description="Disordered" evidence="2">
    <location>
        <begin position="891"/>
        <end position="946"/>
    </location>
</feature>
<dbReference type="RefSeq" id="XP_067759774.1">
    <property type="nucleotide sequence ID" value="XM_067903219.1"/>
</dbReference>
<feature type="compositionally biased region" description="Basic and acidic residues" evidence="2">
    <location>
        <begin position="841"/>
        <end position="854"/>
    </location>
</feature>
<evidence type="ECO:0000313" key="4">
    <source>
        <dbReference type="Proteomes" id="UP000674318"/>
    </source>
</evidence>
<evidence type="ECO:0000256" key="1">
    <source>
        <dbReference type="PROSITE-ProRule" id="PRU00339"/>
    </source>
</evidence>
<dbReference type="InterPro" id="IPR019734">
    <property type="entry name" value="TPR_rpt"/>
</dbReference>
<feature type="compositionally biased region" description="Basic and acidic residues" evidence="2">
    <location>
        <begin position="515"/>
        <end position="528"/>
    </location>
</feature>
<organism evidence="3 4">
    <name type="scientific">Porcisia hertigi</name>
    <dbReference type="NCBI Taxonomy" id="2761500"/>
    <lineage>
        <taxon>Eukaryota</taxon>
        <taxon>Discoba</taxon>
        <taxon>Euglenozoa</taxon>
        <taxon>Kinetoplastea</taxon>
        <taxon>Metakinetoplastina</taxon>
        <taxon>Trypanosomatida</taxon>
        <taxon>Trypanosomatidae</taxon>
        <taxon>Leishmaniinae</taxon>
        <taxon>Porcisia</taxon>
    </lineage>
</organism>
<feature type="compositionally biased region" description="Acidic residues" evidence="2">
    <location>
        <begin position="594"/>
        <end position="612"/>
    </location>
</feature>
<feature type="compositionally biased region" description="Polar residues" evidence="2">
    <location>
        <begin position="912"/>
        <end position="938"/>
    </location>
</feature>
<feature type="region of interest" description="Disordered" evidence="2">
    <location>
        <begin position="594"/>
        <end position="868"/>
    </location>
</feature>
<dbReference type="KEGG" id="phet:94293296"/>